<dbReference type="InterPro" id="IPR036873">
    <property type="entry name" value="Rhodanese-like_dom_sf"/>
</dbReference>
<dbReference type="SUPFAM" id="SSF52821">
    <property type="entry name" value="Rhodanese/Cell cycle control phosphatase"/>
    <property type="match status" value="1"/>
</dbReference>
<dbReference type="STRING" id="200324.A0A2N5SWU3"/>
<dbReference type="GO" id="GO:0005739">
    <property type="term" value="C:mitochondrion"/>
    <property type="evidence" value="ECO:0007669"/>
    <property type="project" value="TreeGrafter"/>
</dbReference>
<accession>A0A2N5SWU3</accession>
<sequence length="254" mass="28374">MMTTKIQTRLIRLGSNPFRSIIIPSPSHPRTGTRSILLCPQPQVTRRSQLAHTLSPRNLLLSSRRLASSFTPWKMHTDIDYRELKPITEMPSDDVLLIDVREEREVIQGSIPSSVNIPMSRFEKVMDLHPDDFRKTQGFPKPALDQKIIFYCRSGARSTTALQIAKDKGFKNLRNYKGSWKHSALMETLKHTNNNQPSSLGASIGAALSGAPGTDGAHLLLSDSSRLPAAELPAPMSEKPLSATTLDRKARWWP</sequence>
<dbReference type="Proteomes" id="UP000235388">
    <property type="component" value="Unassembled WGS sequence"/>
</dbReference>
<dbReference type="Pfam" id="PF00581">
    <property type="entry name" value="Rhodanese"/>
    <property type="match status" value="1"/>
</dbReference>
<dbReference type="CDD" id="cd01519">
    <property type="entry name" value="RHOD_HSP67B2"/>
    <property type="match status" value="1"/>
</dbReference>
<dbReference type="Gene3D" id="3.40.250.10">
    <property type="entry name" value="Rhodanese-like domain"/>
    <property type="match status" value="1"/>
</dbReference>
<proteinExistence type="predicted"/>
<keyword evidence="4" id="KW-1185">Reference proteome</keyword>
<protein>
    <recommendedName>
        <fullName evidence="2">Rhodanese domain-containing protein</fullName>
    </recommendedName>
</protein>
<comment type="caution">
    <text evidence="3">The sequence shown here is derived from an EMBL/GenBank/DDBJ whole genome shotgun (WGS) entry which is preliminary data.</text>
</comment>
<dbReference type="PANTHER" id="PTHR44086:SF10">
    <property type="entry name" value="THIOSULFATE SULFURTRANSFERASE_RHODANESE-LIKE DOMAIN-CONTAINING PROTEIN 3"/>
    <property type="match status" value="1"/>
</dbReference>
<reference evidence="3 4" key="1">
    <citation type="submission" date="2017-11" db="EMBL/GenBank/DDBJ databases">
        <title>De novo assembly and phasing of dikaryotic genomes from two isolates of Puccinia coronata f. sp. avenae, the causal agent of oat crown rust.</title>
        <authorList>
            <person name="Miller M.E."/>
            <person name="Zhang Y."/>
            <person name="Omidvar V."/>
            <person name="Sperschneider J."/>
            <person name="Schwessinger B."/>
            <person name="Raley C."/>
            <person name="Palmer J.M."/>
            <person name="Garnica D."/>
            <person name="Upadhyaya N."/>
            <person name="Rathjen J."/>
            <person name="Taylor J.M."/>
            <person name="Park R.F."/>
            <person name="Dodds P.N."/>
            <person name="Hirsch C.D."/>
            <person name="Kianian S.F."/>
            <person name="Figueroa M."/>
        </authorList>
    </citation>
    <scope>NUCLEOTIDE SEQUENCE [LARGE SCALE GENOMIC DNA]</scope>
    <source>
        <strain evidence="3">12NC29</strain>
    </source>
</reference>
<dbReference type="PANTHER" id="PTHR44086">
    <property type="entry name" value="THIOSULFATE SULFURTRANSFERASE RDL2, MITOCHONDRIAL-RELATED"/>
    <property type="match status" value="1"/>
</dbReference>
<dbReference type="AlphaFoldDB" id="A0A2N5SWU3"/>
<dbReference type="PROSITE" id="PS50206">
    <property type="entry name" value="RHODANESE_3"/>
    <property type="match status" value="1"/>
</dbReference>
<evidence type="ECO:0000313" key="3">
    <source>
        <dbReference type="EMBL" id="PLW17696.1"/>
    </source>
</evidence>
<evidence type="ECO:0000313" key="4">
    <source>
        <dbReference type="Proteomes" id="UP000235388"/>
    </source>
</evidence>
<dbReference type="SMART" id="SM00450">
    <property type="entry name" value="RHOD"/>
    <property type="match status" value="1"/>
</dbReference>
<feature type="domain" description="Rhodanese" evidence="2">
    <location>
        <begin position="91"/>
        <end position="191"/>
    </location>
</feature>
<evidence type="ECO:0000259" key="2">
    <source>
        <dbReference type="PROSITE" id="PS50206"/>
    </source>
</evidence>
<feature type="region of interest" description="Disordered" evidence="1">
    <location>
        <begin position="231"/>
        <end position="254"/>
    </location>
</feature>
<evidence type="ECO:0000256" key="1">
    <source>
        <dbReference type="SAM" id="MobiDB-lite"/>
    </source>
</evidence>
<dbReference type="OrthoDB" id="566238at2759"/>
<dbReference type="InterPro" id="IPR001763">
    <property type="entry name" value="Rhodanese-like_dom"/>
</dbReference>
<gene>
    <name evidence="3" type="ORF">PCANC_10868</name>
</gene>
<organism evidence="3 4">
    <name type="scientific">Puccinia coronata f. sp. avenae</name>
    <dbReference type="NCBI Taxonomy" id="200324"/>
    <lineage>
        <taxon>Eukaryota</taxon>
        <taxon>Fungi</taxon>
        <taxon>Dikarya</taxon>
        <taxon>Basidiomycota</taxon>
        <taxon>Pucciniomycotina</taxon>
        <taxon>Pucciniomycetes</taxon>
        <taxon>Pucciniales</taxon>
        <taxon>Pucciniaceae</taxon>
        <taxon>Puccinia</taxon>
    </lineage>
</organism>
<dbReference type="EMBL" id="PGCJ01000845">
    <property type="protein sequence ID" value="PLW17696.1"/>
    <property type="molecule type" value="Genomic_DNA"/>
</dbReference>
<dbReference type="GO" id="GO:0004792">
    <property type="term" value="F:thiosulfate-cyanide sulfurtransferase activity"/>
    <property type="evidence" value="ECO:0007669"/>
    <property type="project" value="TreeGrafter"/>
</dbReference>
<name>A0A2N5SWU3_9BASI</name>